<reference evidence="2 3" key="1">
    <citation type="submission" date="2020-08" db="EMBL/GenBank/DDBJ databases">
        <authorList>
            <person name="Newling K."/>
            <person name="Davey J."/>
            <person name="Forrester S."/>
        </authorList>
    </citation>
    <scope>NUCLEOTIDE SEQUENCE [LARGE SCALE GENOMIC DNA]</scope>
    <source>
        <strain evidence="3">Crithidia deanei Carvalho (ATCC PRA-265)</strain>
    </source>
</reference>
<keyword evidence="3" id="KW-1185">Reference proteome</keyword>
<evidence type="ECO:0000313" key="3">
    <source>
        <dbReference type="Proteomes" id="UP000515908"/>
    </source>
</evidence>
<sequence>MGCGGSKDQDKKENDKKKNEEKKSEEKKSEEKKSEKQAQEAGSPEQGEQPVEPSAAAQEGQEAVDREVAGGAQAGQDVSVDMESVNSDEEVVQRGQPGAAPAAGGAAAVAEERNEEEPEVTVLKRRPQRSAPASGTPRATHPQGEAKGNYEDYAPRDEDGQLIVRPEEQEMAGNGQLIEREEPQWHVARPPPATSGWVLLRQVRMVMQMRNLTAI</sequence>
<protein>
    <submittedName>
        <fullName evidence="2">Uncharacterized protein</fullName>
    </submittedName>
</protein>
<proteinExistence type="predicted"/>
<evidence type="ECO:0000313" key="2">
    <source>
        <dbReference type="EMBL" id="CAD2220054.1"/>
    </source>
</evidence>
<gene>
    <name evidence="2" type="ORF">ADEAN_000756800</name>
</gene>
<dbReference type="EMBL" id="LR877160">
    <property type="protein sequence ID" value="CAD2220054.1"/>
    <property type="molecule type" value="Genomic_DNA"/>
</dbReference>
<feature type="compositionally biased region" description="Basic and acidic residues" evidence="1">
    <location>
        <begin position="148"/>
        <end position="157"/>
    </location>
</feature>
<dbReference type="VEuPathDB" id="TriTrypDB:ADEAN_000756800"/>
<evidence type="ECO:0000256" key="1">
    <source>
        <dbReference type="SAM" id="MobiDB-lite"/>
    </source>
</evidence>
<name>A0A7G2CM99_9TRYP</name>
<accession>A0A7G2CM99</accession>
<feature type="region of interest" description="Disordered" evidence="1">
    <location>
        <begin position="1"/>
        <end position="157"/>
    </location>
</feature>
<dbReference type="Proteomes" id="UP000515908">
    <property type="component" value="Chromosome 16"/>
</dbReference>
<feature type="compositionally biased region" description="Basic and acidic residues" evidence="1">
    <location>
        <begin position="7"/>
        <end position="38"/>
    </location>
</feature>
<feature type="compositionally biased region" description="Low complexity" evidence="1">
    <location>
        <begin position="97"/>
        <end position="109"/>
    </location>
</feature>
<dbReference type="AlphaFoldDB" id="A0A7G2CM99"/>
<organism evidence="2 3">
    <name type="scientific">Angomonas deanei</name>
    <dbReference type="NCBI Taxonomy" id="59799"/>
    <lineage>
        <taxon>Eukaryota</taxon>
        <taxon>Discoba</taxon>
        <taxon>Euglenozoa</taxon>
        <taxon>Kinetoplastea</taxon>
        <taxon>Metakinetoplastina</taxon>
        <taxon>Trypanosomatida</taxon>
        <taxon>Trypanosomatidae</taxon>
        <taxon>Strigomonadinae</taxon>
        <taxon>Angomonas</taxon>
    </lineage>
</organism>